<dbReference type="InterPro" id="IPR036198">
    <property type="entry name" value="Ecotin_sf"/>
</dbReference>
<dbReference type="Pfam" id="PF03974">
    <property type="entry name" value="Ecotin"/>
    <property type="match status" value="1"/>
</dbReference>
<organism evidence="2 3">
    <name type="scientific">Chitinophaga flava</name>
    <dbReference type="NCBI Taxonomy" id="2259036"/>
    <lineage>
        <taxon>Bacteria</taxon>
        <taxon>Pseudomonadati</taxon>
        <taxon>Bacteroidota</taxon>
        <taxon>Chitinophagia</taxon>
        <taxon>Chitinophagales</taxon>
        <taxon>Chitinophagaceae</taxon>
        <taxon>Chitinophaga</taxon>
    </lineage>
</organism>
<dbReference type="AlphaFoldDB" id="A0A365XRP7"/>
<dbReference type="GO" id="GO:0004867">
    <property type="term" value="F:serine-type endopeptidase inhibitor activity"/>
    <property type="evidence" value="ECO:0007669"/>
    <property type="project" value="InterPro"/>
</dbReference>
<dbReference type="Proteomes" id="UP000253410">
    <property type="component" value="Unassembled WGS sequence"/>
</dbReference>
<gene>
    <name evidence="2" type="ORF">DF182_21010</name>
</gene>
<comment type="similarity">
    <text evidence="1">Belongs to the protease inhibitor I11 (ecotin) family.</text>
</comment>
<comment type="caution">
    <text evidence="2">The sequence shown here is derived from an EMBL/GenBank/DDBJ whole genome shotgun (WGS) entry which is preliminary data.</text>
</comment>
<protein>
    <submittedName>
        <fullName evidence="2">Ecotin</fullName>
    </submittedName>
</protein>
<dbReference type="OrthoDB" id="997196at2"/>
<sequence length="154" mass="17962">MKQFITLLLLWSAGISSVYSQDKDNLKPFPPAWKGMERYVIELPAKDKEDNFQVEVMAGKTMKVDCNQHGLIGRWVTKDVKGWGYTYYQYVSSGNMRSTLMACPDKKLTDKFIFDTRQVRYNSKLPIVVYVPKGFEVKYKIWERGEEEKDAVIK</sequence>
<dbReference type="PANTHER" id="PTHR35890:SF3">
    <property type="entry name" value="ECOTIN"/>
    <property type="match status" value="1"/>
</dbReference>
<evidence type="ECO:0000313" key="3">
    <source>
        <dbReference type="Proteomes" id="UP000253410"/>
    </source>
</evidence>
<evidence type="ECO:0000313" key="2">
    <source>
        <dbReference type="EMBL" id="RBL89022.1"/>
    </source>
</evidence>
<dbReference type="PIRSF" id="PIRSF006865">
    <property type="entry name" value="Prot_inh_ecotin"/>
    <property type="match status" value="1"/>
</dbReference>
<name>A0A365XRP7_9BACT</name>
<proteinExistence type="inferred from homology"/>
<dbReference type="PANTHER" id="PTHR35890">
    <property type="match status" value="1"/>
</dbReference>
<dbReference type="EMBL" id="QFFJ01000002">
    <property type="protein sequence ID" value="RBL89022.1"/>
    <property type="molecule type" value="Genomic_DNA"/>
</dbReference>
<dbReference type="RefSeq" id="WP_113617766.1">
    <property type="nucleotide sequence ID" value="NZ_QFFJ01000002.1"/>
</dbReference>
<dbReference type="SUPFAM" id="SSF49772">
    <property type="entry name" value="Ecotin, trypsin inhibitor"/>
    <property type="match status" value="1"/>
</dbReference>
<keyword evidence="3" id="KW-1185">Reference proteome</keyword>
<dbReference type="InterPro" id="IPR005658">
    <property type="entry name" value="Prot_inh_ecotin"/>
</dbReference>
<accession>A0A365XRP7</accession>
<evidence type="ECO:0000256" key="1">
    <source>
        <dbReference type="ARBA" id="ARBA00010558"/>
    </source>
</evidence>
<reference evidence="2 3" key="1">
    <citation type="submission" date="2018-05" db="EMBL/GenBank/DDBJ databases">
        <title>Chitinophaga sp. K3CV102501T nov., isolated from isolated from a monsoon evergreen broad-leaved forest soil.</title>
        <authorList>
            <person name="Lv Y."/>
        </authorList>
    </citation>
    <scope>NUCLEOTIDE SEQUENCE [LARGE SCALE GENOMIC DNA]</scope>
    <source>
        <strain evidence="2 3">GDMCC 1.1325</strain>
    </source>
</reference>
<dbReference type="NCBIfam" id="NF002987">
    <property type="entry name" value="PRK03719.1"/>
    <property type="match status" value="1"/>
</dbReference>
<dbReference type="Gene3D" id="2.60.40.550">
    <property type="entry name" value="Ecotin"/>
    <property type="match status" value="1"/>
</dbReference>